<evidence type="ECO:0000313" key="1">
    <source>
        <dbReference type="EMBL" id="UXX41839.1"/>
    </source>
</evidence>
<name>A0A977XVJ0_9BBAC</name>
<accession>A0A977XVJ0</accession>
<dbReference type="GO" id="GO:0019083">
    <property type="term" value="P:viral transcription"/>
    <property type="evidence" value="ECO:0007669"/>
    <property type="project" value="InterPro"/>
</dbReference>
<keyword evidence="2" id="KW-1185">Reference proteome</keyword>
<proteinExistence type="predicted"/>
<reference evidence="1" key="1">
    <citation type="journal article" date="2022" name="Virus Res.">
        <title>Genome analysis of Psilogramma increta granulovirus and its intrapopulation diversity.</title>
        <authorList>
            <person name="Zhang H."/>
            <person name="Li L."/>
            <person name="Chen B."/>
            <person name="Zuo Y."/>
            <person name="Wu W."/>
            <person name="Yuan M."/>
            <person name="Yang K."/>
        </authorList>
    </citation>
    <scope>NUCLEOTIDE SEQUENCE</scope>
    <source>
        <strain evidence="1">GZ</strain>
    </source>
</reference>
<organism evidence="1 2">
    <name type="scientific">Psilogramma increta granulovirus</name>
    <dbReference type="NCBI Taxonomy" id="2953508"/>
    <lineage>
        <taxon>Viruses</taxon>
        <taxon>Viruses incertae sedis</taxon>
        <taxon>Naldaviricetes</taxon>
        <taxon>Lefavirales</taxon>
        <taxon>Baculoviridae</taxon>
        <taxon>Betabaculovirus</taxon>
        <taxon>Betabaculovirus psincretae</taxon>
    </lineage>
</organism>
<sequence>METFNPRLPIDETKTYKVDKFLMQFNEIGGQHTFLPGGRYFVLYGKQLQLLLKKSASFEEDNDTNANYVKSRKKKNVCFLSTMTSRNTLIAHYKEIFFTHKKSTKSFEAFNNLCIRVRNQRYNNRLTFNYLVIKQLQCDRCLNKCVHEALKRFYNMDNKCVNQIDRLIAQEYNERDI</sequence>
<evidence type="ECO:0000313" key="2">
    <source>
        <dbReference type="Proteomes" id="UP001265762"/>
    </source>
</evidence>
<dbReference type="InterPro" id="IPR004283">
    <property type="entry name" value="Lef-2"/>
</dbReference>
<dbReference type="Proteomes" id="UP001265762">
    <property type="component" value="Segment"/>
</dbReference>
<protein>
    <submittedName>
        <fullName evidence="1">Lef-2</fullName>
    </submittedName>
</protein>
<dbReference type="Pfam" id="PF03041">
    <property type="entry name" value="Baculo_LEF-2"/>
    <property type="match status" value="1"/>
</dbReference>
<dbReference type="EMBL" id="ON803509">
    <property type="protein sequence ID" value="UXX41839.1"/>
    <property type="molecule type" value="Genomic_DNA"/>
</dbReference>